<dbReference type="InterPro" id="IPR009057">
    <property type="entry name" value="Homeodomain-like_sf"/>
</dbReference>
<dbReference type="InterPro" id="IPR013083">
    <property type="entry name" value="Znf_RING/FYVE/PHD"/>
</dbReference>
<dbReference type="Pfam" id="PF03184">
    <property type="entry name" value="DDE_1"/>
    <property type="match status" value="1"/>
</dbReference>
<dbReference type="PANTHER" id="PTHR19303:SF74">
    <property type="entry name" value="POGO TRANSPOSABLE ELEMENT WITH KRAB DOMAIN"/>
    <property type="match status" value="1"/>
</dbReference>
<feature type="compositionally biased region" description="Polar residues" evidence="5">
    <location>
        <begin position="477"/>
        <end position="494"/>
    </location>
</feature>
<evidence type="ECO:0000259" key="6">
    <source>
        <dbReference type="SMART" id="SM00249"/>
    </source>
</evidence>
<gene>
    <name evidence="7" type="ORF">SFRICE_015897</name>
</gene>
<dbReference type="InterPro" id="IPR004875">
    <property type="entry name" value="DDE_SF_endonuclease_dom"/>
</dbReference>
<dbReference type="PANTHER" id="PTHR19303">
    <property type="entry name" value="TRANSPOSON"/>
    <property type="match status" value="1"/>
</dbReference>
<evidence type="ECO:0000256" key="4">
    <source>
        <dbReference type="ARBA" id="ARBA00022833"/>
    </source>
</evidence>
<dbReference type="EMBL" id="ODYU01004859">
    <property type="protein sequence ID" value="SOQ45169.1"/>
    <property type="molecule type" value="Genomic_DNA"/>
</dbReference>
<keyword evidence="2" id="KW-0479">Metal-binding</keyword>
<reference evidence="7" key="1">
    <citation type="submission" date="2016-07" db="EMBL/GenBank/DDBJ databases">
        <authorList>
            <person name="Bretaudeau A."/>
        </authorList>
    </citation>
    <scope>NUCLEOTIDE SEQUENCE</scope>
    <source>
        <strain evidence="7">Rice</strain>
        <tissue evidence="7">Whole body</tissue>
    </source>
</reference>
<sequence length="631" mass="70733">MSQWDSLTKNAANNSIYCLQIRGDVGYATSPRLRTLLMIKSPSMVFHYKRKTNRAAWSEDTLVRAVKAVKDDGQSINSTAKKFGIPFTTLQRHVKSGNKSKKLDFLELVYNYATRNHISHPFKNGKAGDDWFSGFKRRHPEIVLRAPEPTSLARTRGFNRPQVELFYTNFWNLIEKYNFDATTIYNMDETGIKSSTSKPPKVLSIKGKRQVGVICSAERGQLTTVICCCNAAGTFIPPFFIFARKRMQERLLDNAPPGSQATVTDNGWIHGEAFLNWLQFFVEKVRPSETRKVLLLLDNHESHKFYPALEFATKNHIIFLSFAPHTTDRMQPLDVAVYGPLKKYFEQELNTFQKTHPGRIVNQYDMAKLFGGAYAKSASVQNAVNGFKKPGIWPYDPNVFGEEDYAPSTMTDRPFPDTPSAMTEDTVNDAPSTTDCALNDSPATRMTDPVASVTAEAAVAESSTQSVIISEIETERSTTPLPDSNTLKEGSTHSLGEKYPPPSASLTPFQIRPVPTMAAPKTGRKHKRQKSEVLTSTPVKAEQALKFEKANIKKTKISELAGPSKTKNKISSVKQLNKNPNPDFYCLVCAEKYTEPPAEDWIQCNQCKSWAHEDCTSYVGVGSYFCDECED</sequence>
<dbReference type="Pfam" id="PF05225">
    <property type="entry name" value="HTH_psq"/>
    <property type="match status" value="1"/>
</dbReference>
<dbReference type="Gene3D" id="3.30.40.10">
    <property type="entry name" value="Zinc/RING finger domain, C3HC4 (zinc finger)"/>
    <property type="match status" value="1"/>
</dbReference>
<comment type="subcellular location">
    <subcellularLocation>
        <location evidence="1">Nucleus</location>
    </subcellularLocation>
</comment>
<dbReference type="AlphaFoldDB" id="A0A2H1VWF9"/>
<dbReference type="InterPro" id="IPR050863">
    <property type="entry name" value="CenT-Element_Derived"/>
</dbReference>
<dbReference type="GO" id="GO:0005634">
    <property type="term" value="C:nucleus"/>
    <property type="evidence" value="ECO:0007669"/>
    <property type="project" value="UniProtKB-SubCell"/>
</dbReference>
<name>A0A2H1VWF9_SPOFR</name>
<evidence type="ECO:0000256" key="5">
    <source>
        <dbReference type="SAM" id="MobiDB-lite"/>
    </source>
</evidence>
<dbReference type="Gene3D" id="1.10.10.60">
    <property type="entry name" value="Homeodomain-like"/>
    <property type="match status" value="1"/>
</dbReference>
<proteinExistence type="predicted"/>
<keyword evidence="4" id="KW-0862">Zinc</keyword>
<evidence type="ECO:0000256" key="3">
    <source>
        <dbReference type="ARBA" id="ARBA00022771"/>
    </source>
</evidence>
<dbReference type="SUPFAM" id="SSF46689">
    <property type="entry name" value="Homeodomain-like"/>
    <property type="match status" value="1"/>
</dbReference>
<evidence type="ECO:0000256" key="1">
    <source>
        <dbReference type="ARBA" id="ARBA00004123"/>
    </source>
</evidence>
<dbReference type="SUPFAM" id="SSF57903">
    <property type="entry name" value="FYVE/PHD zinc finger"/>
    <property type="match status" value="1"/>
</dbReference>
<organism evidence="7">
    <name type="scientific">Spodoptera frugiperda</name>
    <name type="common">Fall armyworm</name>
    <dbReference type="NCBI Taxonomy" id="7108"/>
    <lineage>
        <taxon>Eukaryota</taxon>
        <taxon>Metazoa</taxon>
        <taxon>Ecdysozoa</taxon>
        <taxon>Arthropoda</taxon>
        <taxon>Hexapoda</taxon>
        <taxon>Insecta</taxon>
        <taxon>Pterygota</taxon>
        <taxon>Neoptera</taxon>
        <taxon>Endopterygota</taxon>
        <taxon>Lepidoptera</taxon>
        <taxon>Glossata</taxon>
        <taxon>Ditrysia</taxon>
        <taxon>Noctuoidea</taxon>
        <taxon>Noctuidae</taxon>
        <taxon>Amphipyrinae</taxon>
        <taxon>Spodoptera</taxon>
    </lineage>
</organism>
<accession>A0A2H1VWF9</accession>
<feature type="region of interest" description="Disordered" evidence="5">
    <location>
        <begin position="475"/>
        <end position="509"/>
    </location>
</feature>
<feature type="region of interest" description="Disordered" evidence="5">
    <location>
        <begin position="424"/>
        <end position="445"/>
    </location>
</feature>
<dbReference type="GO" id="GO:0008270">
    <property type="term" value="F:zinc ion binding"/>
    <property type="evidence" value="ECO:0007669"/>
    <property type="project" value="UniProtKB-KW"/>
</dbReference>
<keyword evidence="3" id="KW-0863">Zinc-finger</keyword>
<dbReference type="CDD" id="cd15489">
    <property type="entry name" value="PHD_SF"/>
    <property type="match status" value="1"/>
</dbReference>
<evidence type="ECO:0000313" key="7">
    <source>
        <dbReference type="EMBL" id="SOQ45169.1"/>
    </source>
</evidence>
<feature type="compositionally biased region" description="Polar residues" evidence="5">
    <location>
        <begin position="424"/>
        <end position="444"/>
    </location>
</feature>
<dbReference type="InterPro" id="IPR007889">
    <property type="entry name" value="HTH_Psq"/>
</dbReference>
<dbReference type="SMART" id="SM00249">
    <property type="entry name" value="PHD"/>
    <property type="match status" value="1"/>
</dbReference>
<dbReference type="InterPro" id="IPR011011">
    <property type="entry name" value="Znf_FYVE_PHD"/>
</dbReference>
<feature type="domain" description="Zinc finger PHD-type" evidence="6">
    <location>
        <begin position="585"/>
        <end position="630"/>
    </location>
</feature>
<dbReference type="InterPro" id="IPR001965">
    <property type="entry name" value="Znf_PHD"/>
</dbReference>
<evidence type="ECO:0000256" key="2">
    <source>
        <dbReference type="ARBA" id="ARBA00022723"/>
    </source>
</evidence>
<dbReference type="GO" id="GO:0003677">
    <property type="term" value="F:DNA binding"/>
    <property type="evidence" value="ECO:0007669"/>
    <property type="project" value="InterPro"/>
</dbReference>
<protein>
    <submittedName>
        <fullName evidence="7">SFRICE_015897</fullName>
    </submittedName>
</protein>